<dbReference type="RefSeq" id="WP_144376978.1">
    <property type="nucleotide sequence ID" value="NZ_CP132970.1"/>
</dbReference>
<accession>A0AAU7V050</accession>
<organism evidence="1">
    <name type="scientific">Rhodococcus sp. D-6</name>
    <dbReference type="NCBI Taxonomy" id="1387842"/>
    <lineage>
        <taxon>Bacteria</taxon>
        <taxon>Bacillati</taxon>
        <taxon>Actinomycetota</taxon>
        <taxon>Actinomycetes</taxon>
        <taxon>Mycobacteriales</taxon>
        <taxon>Nocardiaceae</taxon>
        <taxon>Rhodococcus</taxon>
    </lineage>
</organism>
<gene>
    <name evidence="1" type="ORF">RBB84_02250</name>
</gene>
<dbReference type="GeneID" id="41085672"/>
<name>A0AAU7V050_9NOCA</name>
<proteinExistence type="predicted"/>
<protein>
    <submittedName>
        <fullName evidence="1">Uncharacterized protein</fullName>
    </submittedName>
</protein>
<evidence type="ECO:0000313" key="1">
    <source>
        <dbReference type="EMBL" id="XBW04822.1"/>
    </source>
</evidence>
<reference evidence="1" key="1">
    <citation type="submission" date="2023-08" db="EMBL/GenBank/DDBJ databases">
        <title>The novel hydrolase IpcH responsible for the initial isoprocarb degradation step in Rhodococcus sp. D-6.</title>
        <authorList>
            <person name="Zhu Q."/>
        </authorList>
    </citation>
    <scope>NUCLEOTIDE SEQUENCE</scope>
    <source>
        <strain evidence="1">D-6</strain>
    </source>
</reference>
<sequence length="100" mass="10810">MAHDEQPMVWVGDVCTIYVGQSAHVADDLVADDVGANAPLLPPHPAMYRVVVVAAIDDPEPAVTIDEQERVWVATKKDVLLLDPAGTLVELDIAARLRTE</sequence>
<dbReference type="EMBL" id="CP132970">
    <property type="protein sequence ID" value="XBW04822.1"/>
    <property type="molecule type" value="Genomic_DNA"/>
</dbReference>
<dbReference type="AlphaFoldDB" id="A0AAU7V050"/>
<dbReference type="KEGG" id="rhox:RBB84_02250"/>